<name>A0ABM9HC76_9BACT</name>
<feature type="transmembrane region" description="Helical" evidence="1">
    <location>
        <begin position="113"/>
        <end position="136"/>
    </location>
</feature>
<feature type="transmembrane region" description="Helical" evidence="1">
    <location>
        <begin position="12"/>
        <end position="31"/>
    </location>
</feature>
<dbReference type="EMBL" id="OX336137">
    <property type="protein sequence ID" value="CAI2717780.1"/>
    <property type="molecule type" value="Genomic_DNA"/>
</dbReference>
<feature type="transmembrane region" description="Helical" evidence="1">
    <location>
        <begin position="43"/>
        <end position="62"/>
    </location>
</feature>
<keyword evidence="1" id="KW-0472">Membrane</keyword>
<feature type="transmembrane region" description="Helical" evidence="1">
    <location>
        <begin position="90"/>
        <end position="107"/>
    </location>
</feature>
<dbReference type="Proteomes" id="UP001157733">
    <property type="component" value="Chromosome"/>
</dbReference>
<organism evidence="2 3">
    <name type="scientific">Nitrospina watsonii</name>
    <dbReference type="NCBI Taxonomy" id="1323948"/>
    <lineage>
        <taxon>Bacteria</taxon>
        <taxon>Pseudomonadati</taxon>
        <taxon>Nitrospinota/Tectimicrobiota group</taxon>
        <taxon>Nitrospinota</taxon>
        <taxon>Nitrospinia</taxon>
        <taxon>Nitrospinales</taxon>
        <taxon>Nitrospinaceae</taxon>
        <taxon>Nitrospina</taxon>
    </lineage>
</organism>
<proteinExistence type="predicted"/>
<evidence type="ECO:0000313" key="3">
    <source>
        <dbReference type="Proteomes" id="UP001157733"/>
    </source>
</evidence>
<gene>
    <name evidence="2" type="ORF">NSPWAT_0921</name>
</gene>
<evidence type="ECO:0000256" key="1">
    <source>
        <dbReference type="SAM" id="Phobius"/>
    </source>
</evidence>
<keyword evidence="3" id="KW-1185">Reference proteome</keyword>
<evidence type="ECO:0000313" key="2">
    <source>
        <dbReference type="EMBL" id="CAI2717780.1"/>
    </source>
</evidence>
<sequence>MNKTQLYRLAGGIWGLVGLFLLVRGIDMYFLAMNSQGSSRQAVIISLVAALLIGSAKGKFVLTKTARRNKNRIDQLDPPLKMHQVYAKPFYLFIALMMGVGYMLRHWNEHLGGYVVVAAIYCGIGIALIVSSLVYWKNRPDKIAA</sequence>
<keyword evidence="1" id="KW-1133">Transmembrane helix</keyword>
<keyword evidence="1" id="KW-0812">Transmembrane</keyword>
<reference evidence="2 3" key="1">
    <citation type="submission" date="2022-09" db="EMBL/GenBank/DDBJ databases">
        <authorList>
            <person name="Kop L."/>
        </authorList>
    </citation>
    <scope>NUCLEOTIDE SEQUENCE [LARGE SCALE GENOMIC DNA]</scope>
    <source>
        <strain evidence="2 3">347</strain>
    </source>
</reference>
<protein>
    <submittedName>
        <fullName evidence="2">Uncharacterized protein</fullName>
    </submittedName>
</protein>
<dbReference type="RefSeq" id="WP_282010699.1">
    <property type="nucleotide sequence ID" value="NZ_OX336137.1"/>
</dbReference>
<accession>A0ABM9HC76</accession>